<reference evidence="4" key="1">
    <citation type="submission" date="2021-02" db="EMBL/GenBank/DDBJ databases">
        <authorList>
            <person name="Dougan E. K."/>
            <person name="Rhodes N."/>
            <person name="Thang M."/>
            <person name="Chan C."/>
        </authorList>
    </citation>
    <scope>NUCLEOTIDE SEQUENCE</scope>
</reference>
<protein>
    <submittedName>
        <fullName evidence="4">Uncharacterized protein</fullName>
    </submittedName>
</protein>
<evidence type="ECO:0000313" key="5">
    <source>
        <dbReference type="Proteomes" id="UP000604046"/>
    </source>
</evidence>
<name>A0A812H6L6_9DINO</name>
<evidence type="ECO:0000313" key="4">
    <source>
        <dbReference type="EMBL" id="CAE6942483.1"/>
    </source>
</evidence>
<dbReference type="OrthoDB" id="435080at2759"/>
<proteinExistence type="predicted"/>
<comment type="caution">
    <text evidence="4">The sequence shown here is derived from an EMBL/GenBank/DDBJ whole genome shotgun (WGS) entry which is preliminary data.</text>
</comment>
<feature type="coiled-coil region" evidence="1">
    <location>
        <begin position="47"/>
        <end position="91"/>
    </location>
</feature>
<feature type="region of interest" description="Disordered" evidence="2">
    <location>
        <begin position="290"/>
        <end position="310"/>
    </location>
</feature>
<feature type="chain" id="PRO_5033046483" evidence="3">
    <location>
        <begin position="25"/>
        <end position="726"/>
    </location>
</feature>
<evidence type="ECO:0000256" key="2">
    <source>
        <dbReference type="SAM" id="MobiDB-lite"/>
    </source>
</evidence>
<keyword evidence="1" id="KW-0175">Coiled coil</keyword>
<sequence>MPMRAKETLPGFLLLLLLASPACSQSSEVTRDSVTCSLHEYQDLFRRSEVRDFQQRLEQERAELQREREALEAKLQEARSVNRQEEKQRAERLKVLPQNWQLLKHRAEGQSTLGYRPERSLASYNFTLEFRVMEDEWTAIRLIDAQTIVTDWSILRRPASNPEAEFTAVDLGMETFLALRDREVTSDFETWQDHTLITNVSGVYRITFQAQAQVRTNRHLHTLQLNLLYPITETRLRLLHEGSAHMRELSVEPHAHWQTDQGQNYTDIHLHLPSTQTLTVKWRVERGAEMPTDAEAPDGKAASGGAPDADEGQVQATVIHDTLHSVDESVLHSLHSFKYLLDSEQSLNKIEIHFPGKARISSVVAHGMTNWKTVPLGNASKAEGSAVQVSFKSSAISKEVVVLVTTELDFNVSQEQVKVPTAVCQHVLRQSGTFGIVKLANVEVHQKASTGAVRMGVEQVPTHLSSKAGRPIVLAYKFLAPIHEVLLSVIHHQELPTLEALADAVLYKTLVVDNQIMHSMLLTLQNTQRQYMEIRGVPQEAMIWTTRVNSVSAKPVRGRSGSLLVPLMVGNAAAAALQAKTSVEVAWLSSMTPLAANGTLRLNPPSVDVPIAALSMEVSFPEGYDVNFTGSLKQVESFAQKQPTVVNHETGDEVVHKDFDFASMPPPSKTQSKNMGVRSKVPRSGQRWRFEQLLVVDGSAHLELAYQIPKENSSWNTYFSKFWTAS</sequence>
<feature type="signal peptide" evidence="3">
    <location>
        <begin position="1"/>
        <end position="24"/>
    </location>
</feature>
<evidence type="ECO:0000256" key="3">
    <source>
        <dbReference type="SAM" id="SignalP"/>
    </source>
</evidence>
<dbReference type="EMBL" id="CAJNDS010000069">
    <property type="protein sequence ID" value="CAE6942483.1"/>
    <property type="molecule type" value="Genomic_DNA"/>
</dbReference>
<organism evidence="4 5">
    <name type="scientific">Symbiodinium natans</name>
    <dbReference type="NCBI Taxonomy" id="878477"/>
    <lineage>
        <taxon>Eukaryota</taxon>
        <taxon>Sar</taxon>
        <taxon>Alveolata</taxon>
        <taxon>Dinophyceae</taxon>
        <taxon>Suessiales</taxon>
        <taxon>Symbiodiniaceae</taxon>
        <taxon>Symbiodinium</taxon>
    </lineage>
</organism>
<evidence type="ECO:0000256" key="1">
    <source>
        <dbReference type="SAM" id="Coils"/>
    </source>
</evidence>
<accession>A0A812H6L6</accession>
<dbReference type="Proteomes" id="UP000604046">
    <property type="component" value="Unassembled WGS sequence"/>
</dbReference>
<gene>
    <name evidence="4" type="ORF">SNAT2548_LOCUS1261</name>
</gene>
<keyword evidence="3" id="KW-0732">Signal</keyword>
<keyword evidence="5" id="KW-1185">Reference proteome</keyword>
<dbReference type="AlphaFoldDB" id="A0A812H6L6"/>